<dbReference type="InterPro" id="IPR000477">
    <property type="entry name" value="RT_dom"/>
</dbReference>
<accession>A0A9D3W937</accession>
<gene>
    <name evidence="2" type="ORF">J1N35_007741</name>
</gene>
<dbReference type="AlphaFoldDB" id="A0A9D3W937"/>
<dbReference type="Proteomes" id="UP000828251">
    <property type="component" value="Unassembled WGS sequence"/>
</dbReference>
<sequence length="750" mass="85172">MEETNWVVGPFISNMANPNFNWSLDRSSDKEESELGAINLGLDKSSFGPSKAVLIQDNNVASPNCNGSEPIEVLVDVSHDGFNATKHTAVSFKELKAPDNGKLEEASLETLGASKSRTTGKIMGVKDGGFRATKRINKNSHGKGNFLKIKNSSKIPLRDFMAKLAQSVSIGQNDNPGAEETSDGCASSKFIHAFREYKLEHNPDTVCLLELRKARCDWLQLSDRNTNFIHCLTLQRRKSNRILALRDNNEEWCSDQSMLSDEATRFFENLYGEIPNSMPDHPLNIFSRLKKQDINFLNKPILNIEIKKAFFDMAPLKAPGSDGFHAYFFQSQWDLVGGAAVMYKLVMKVIANRFKVVFPGFISPEQAGFIVGRSIFDNVIIAQEVIHSMRSKKASRNWMAIKLDLEKAYDRINWEFIDASLVATGIPTLLRKKVSNLERYLGIPLLHDRVTKSTLNFLVDKVRSKLQNWEARKLSFARRVTLVQSVLLAIPNYFMQSLLVPKGVCDEIERIARQFIWGGSLGRSKTALVGWDSICQPKACRGLGFRHLHDQNNSFLMKIRFNLVSCKDALWVRVLHSKYGWKSQLPSSIHRSNYSHLWQSLSKVWPLFYEKLMWSIGDGSTIRGWKDIWIPKGKRITWSCLFGLITWKLWKNMNLFIFQAINWTAQDILKSFLSWAQHFESFLFGKTDSTGPLEIHQHCSDDWVLLFIDGVVVRASGNGFAGGVVHDRDGKWILGFTHYLGRCSPMEAEI</sequence>
<keyword evidence="3" id="KW-1185">Reference proteome</keyword>
<dbReference type="PANTHER" id="PTHR33116">
    <property type="entry name" value="REVERSE TRANSCRIPTASE ZINC-BINDING DOMAIN-CONTAINING PROTEIN-RELATED-RELATED"/>
    <property type="match status" value="1"/>
</dbReference>
<proteinExistence type="predicted"/>
<dbReference type="OrthoDB" id="1938625at2759"/>
<reference evidence="2 3" key="1">
    <citation type="journal article" date="2021" name="Plant Biotechnol. J.">
        <title>Multi-omics assisted identification of the key and species-specific regulatory components of drought-tolerant mechanisms in Gossypium stocksii.</title>
        <authorList>
            <person name="Yu D."/>
            <person name="Ke L."/>
            <person name="Zhang D."/>
            <person name="Wu Y."/>
            <person name="Sun Y."/>
            <person name="Mei J."/>
            <person name="Sun J."/>
            <person name="Sun Y."/>
        </authorList>
    </citation>
    <scope>NUCLEOTIDE SEQUENCE [LARGE SCALE GENOMIC DNA]</scope>
    <source>
        <strain evidence="3">cv. E1</strain>
        <tissue evidence="2">Leaf</tissue>
    </source>
</reference>
<feature type="domain" description="Reverse transcriptase" evidence="1">
    <location>
        <begin position="336"/>
        <end position="429"/>
    </location>
</feature>
<dbReference type="Pfam" id="PF00078">
    <property type="entry name" value="RVT_1"/>
    <property type="match status" value="1"/>
</dbReference>
<protein>
    <recommendedName>
        <fullName evidence="1">Reverse transcriptase domain-containing protein</fullName>
    </recommendedName>
</protein>
<dbReference type="EMBL" id="JAIQCV010000003">
    <property type="protein sequence ID" value="KAH1114363.1"/>
    <property type="molecule type" value="Genomic_DNA"/>
</dbReference>
<evidence type="ECO:0000313" key="2">
    <source>
        <dbReference type="EMBL" id="KAH1114363.1"/>
    </source>
</evidence>
<evidence type="ECO:0000259" key="1">
    <source>
        <dbReference type="Pfam" id="PF00078"/>
    </source>
</evidence>
<name>A0A9D3W937_9ROSI</name>
<organism evidence="2 3">
    <name type="scientific">Gossypium stocksii</name>
    <dbReference type="NCBI Taxonomy" id="47602"/>
    <lineage>
        <taxon>Eukaryota</taxon>
        <taxon>Viridiplantae</taxon>
        <taxon>Streptophyta</taxon>
        <taxon>Embryophyta</taxon>
        <taxon>Tracheophyta</taxon>
        <taxon>Spermatophyta</taxon>
        <taxon>Magnoliopsida</taxon>
        <taxon>eudicotyledons</taxon>
        <taxon>Gunneridae</taxon>
        <taxon>Pentapetalae</taxon>
        <taxon>rosids</taxon>
        <taxon>malvids</taxon>
        <taxon>Malvales</taxon>
        <taxon>Malvaceae</taxon>
        <taxon>Malvoideae</taxon>
        <taxon>Gossypium</taxon>
    </lineage>
</organism>
<dbReference type="PANTHER" id="PTHR33116:SF86">
    <property type="entry name" value="REVERSE TRANSCRIPTASE DOMAIN-CONTAINING PROTEIN"/>
    <property type="match status" value="1"/>
</dbReference>
<evidence type="ECO:0000313" key="3">
    <source>
        <dbReference type="Proteomes" id="UP000828251"/>
    </source>
</evidence>
<comment type="caution">
    <text evidence="2">The sequence shown here is derived from an EMBL/GenBank/DDBJ whole genome shotgun (WGS) entry which is preliminary data.</text>
</comment>